<keyword evidence="6 7" id="KW-0539">Nucleus</keyword>
<evidence type="ECO:0000256" key="7">
    <source>
        <dbReference type="RuleBase" id="RU367160"/>
    </source>
</evidence>
<feature type="region of interest" description="Disordered" evidence="8">
    <location>
        <begin position="73"/>
        <end position="167"/>
    </location>
</feature>
<feature type="compositionally biased region" description="Low complexity" evidence="8">
    <location>
        <begin position="126"/>
        <end position="137"/>
    </location>
</feature>
<dbReference type="InterPro" id="IPR010409">
    <property type="entry name" value="GAGA-bd_tscrpt_act"/>
</dbReference>
<dbReference type="GO" id="GO:0043565">
    <property type="term" value="F:sequence-specific DNA binding"/>
    <property type="evidence" value="ECO:0007669"/>
    <property type="project" value="TreeGrafter"/>
</dbReference>
<dbReference type="SMART" id="SM01226">
    <property type="entry name" value="GAGA_bind"/>
    <property type="match status" value="1"/>
</dbReference>
<comment type="function">
    <text evidence="7">Transcriptional regulator that specifically binds to GA-rich elements (GAGA-repeats) present in regulatory sequences of genes involved in developmental processes.</text>
</comment>
<comment type="subcellular location">
    <subcellularLocation>
        <location evidence="1 7">Nucleus</location>
    </subcellularLocation>
</comment>
<evidence type="ECO:0000256" key="5">
    <source>
        <dbReference type="ARBA" id="ARBA00023163"/>
    </source>
</evidence>
<sequence length="275" mass="29758">MDHHLRHWGFPGQPVNGNPMLKSLAGATVLDSSVTVAERTATVMLNGAFADRKPSYAEAQVAASSMGFPGHRWPVMPSNMHPAQPPNDNPDSRVKETQSVLGVPSQEVNNGNTTSKPGKGRKPRASTKTSNSSAPKASKPKQSKKKESLPTNKESGRIPREKPDKKSLDIVINGETYDISSIPVPVCSCTGVPRQCYKWGVGGWQSSCCTTSLSVYPLPLNNTRPGARIAGRKMSNGAYRKVLERVAAEGHDLSTAIDLKNYWAKHGTNKFVTIR</sequence>
<feature type="compositionally biased region" description="Basic and acidic residues" evidence="8">
    <location>
        <begin position="154"/>
        <end position="167"/>
    </location>
</feature>
<keyword evidence="3 7" id="KW-0805">Transcription regulation</keyword>
<dbReference type="PANTHER" id="PTHR31421">
    <property type="entry name" value="PROTEIN BASIC PENTACYSTEINE3"/>
    <property type="match status" value="1"/>
</dbReference>
<dbReference type="AlphaFoldDB" id="A0A5K0YTQ0"/>
<feature type="compositionally biased region" description="Polar residues" evidence="8">
    <location>
        <begin position="106"/>
        <end position="116"/>
    </location>
</feature>
<dbReference type="GO" id="GO:0003700">
    <property type="term" value="F:DNA-binding transcription factor activity"/>
    <property type="evidence" value="ECO:0007669"/>
    <property type="project" value="UniProtKB-UniRule"/>
</dbReference>
<comment type="similarity">
    <text evidence="2 7">Belongs to the BBR/BPC family.</text>
</comment>
<keyword evidence="4 7" id="KW-0238">DNA-binding</keyword>
<accession>A0A5K0YTQ0</accession>
<name>A0A5K0YTQ0_9MAGN</name>
<keyword evidence="5 7" id="KW-0804">Transcription</keyword>
<evidence type="ECO:0000256" key="4">
    <source>
        <dbReference type="ARBA" id="ARBA00023125"/>
    </source>
</evidence>
<protein>
    <recommendedName>
        <fullName evidence="7">GAGA-binding transcriptional activator</fullName>
    </recommendedName>
</protein>
<evidence type="ECO:0000256" key="1">
    <source>
        <dbReference type="ARBA" id="ARBA00004123"/>
    </source>
</evidence>
<evidence type="ECO:0000256" key="8">
    <source>
        <dbReference type="SAM" id="MobiDB-lite"/>
    </source>
</evidence>
<evidence type="ECO:0000256" key="3">
    <source>
        <dbReference type="ARBA" id="ARBA00023015"/>
    </source>
</evidence>
<dbReference type="GO" id="GO:0005634">
    <property type="term" value="C:nucleus"/>
    <property type="evidence" value="ECO:0007669"/>
    <property type="project" value="UniProtKB-SubCell"/>
</dbReference>
<evidence type="ECO:0000256" key="2">
    <source>
        <dbReference type="ARBA" id="ARBA00007911"/>
    </source>
</evidence>
<dbReference type="GO" id="GO:0009723">
    <property type="term" value="P:response to ethylene"/>
    <property type="evidence" value="ECO:0007669"/>
    <property type="project" value="TreeGrafter"/>
</dbReference>
<proteinExistence type="inferred from homology"/>
<evidence type="ECO:0000256" key="6">
    <source>
        <dbReference type="ARBA" id="ARBA00023242"/>
    </source>
</evidence>
<gene>
    <name evidence="9" type="ORF">NYM_LOCUS8447</name>
</gene>
<dbReference type="Gramene" id="NC12G0185630.1">
    <property type="protein sequence ID" value="NC12G0185630.1:cds"/>
    <property type="gene ID" value="NC12G0185630"/>
</dbReference>
<reference evidence="9" key="1">
    <citation type="submission" date="2019-09" db="EMBL/GenBank/DDBJ databases">
        <authorList>
            <person name="Zhang L."/>
        </authorList>
    </citation>
    <scope>NUCLEOTIDE SEQUENCE</scope>
</reference>
<dbReference type="PANTHER" id="PTHR31421:SF6">
    <property type="entry name" value="PROTEIN BASIC PENTACYSTEINE7"/>
    <property type="match status" value="1"/>
</dbReference>
<dbReference type="Pfam" id="PF06217">
    <property type="entry name" value="GAGA_bind"/>
    <property type="match status" value="1"/>
</dbReference>
<dbReference type="EMBL" id="LR721777">
    <property type="protein sequence ID" value="VVV81456.1"/>
    <property type="molecule type" value="Genomic_DNA"/>
</dbReference>
<organism evidence="9">
    <name type="scientific">Nymphaea colorata</name>
    <name type="common">pocket water lily</name>
    <dbReference type="NCBI Taxonomy" id="210225"/>
    <lineage>
        <taxon>Eukaryota</taxon>
        <taxon>Viridiplantae</taxon>
        <taxon>Streptophyta</taxon>
        <taxon>Embryophyta</taxon>
        <taxon>Tracheophyta</taxon>
        <taxon>Spermatophyta</taxon>
        <taxon>Magnoliopsida</taxon>
        <taxon>Nymphaeales</taxon>
        <taxon>Nymphaeaceae</taxon>
        <taxon>Nymphaea</taxon>
    </lineage>
</organism>
<evidence type="ECO:0000313" key="9">
    <source>
        <dbReference type="EMBL" id="VVV81456.1"/>
    </source>
</evidence>